<protein>
    <recommendedName>
        <fullName evidence="4">Swi5-dependent recombination DNA repair protein 1 homolog</fullName>
    </recommendedName>
</protein>
<reference evidence="2 3" key="1">
    <citation type="journal article" date="2015" name="Nat. Commun.">
        <title>Outbred genome sequencing and CRISPR/Cas9 gene editing in butterflies.</title>
        <authorList>
            <person name="Li X."/>
            <person name="Fan D."/>
            <person name="Zhang W."/>
            <person name="Liu G."/>
            <person name="Zhang L."/>
            <person name="Zhao L."/>
            <person name="Fang X."/>
            <person name="Chen L."/>
            <person name="Dong Y."/>
            <person name="Chen Y."/>
            <person name="Ding Y."/>
            <person name="Zhao R."/>
            <person name="Feng M."/>
            <person name="Zhu Y."/>
            <person name="Feng Y."/>
            <person name="Jiang X."/>
            <person name="Zhu D."/>
            <person name="Xiang H."/>
            <person name="Feng X."/>
            <person name="Li S."/>
            <person name="Wang J."/>
            <person name="Zhang G."/>
            <person name="Kronforst M.R."/>
            <person name="Wang W."/>
        </authorList>
    </citation>
    <scope>NUCLEOTIDE SEQUENCE [LARGE SCALE GENOMIC DNA]</scope>
    <source>
        <strain evidence="2">Ya'a_city_454_Px</strain>
        <tissue evidence="2">Whole body</tissue>
    </source>
</reference>
<feature type="compositionally biased region" description="Basic residues" evidence="1">
    <location>
        <begin position="255"/>
        <end position="264"/>
    </location>
</feature>
<feature type="compositionally biased region" description="Polar residues" evidence="1">
    <location>
        <begin position="39"/>
        <end position="50"/>
    </location>
</feature>
<proteinExistence type="predicted"/>
<evidence type="ECO:0000256" key="1">
    <source>
        <dbReference type="SAM" id="MobiDB-lite"/>
    </source>
</evidence>
<dbReference type="STRING" id="66420.A0A194PJQ6"/>
<keyword evidence="3" id="KW-1185">Reference proteome</keyword>
<sequence>MDSPKTPGGISKSHLTSIRRLGLSRKWKNSGVSPFVSPLASNNLTKPVDNSQEEPKTRKRKLRLDDENTDLSPVDNDKNEMNDIVITPPVCKKLPNTNDSTPIRKATRKRTRTIPYKDEESAIIVKTSQEQNVNEINVSKSFEEKQSSQGIQPTHNSIQAIDVVEKNEEISETENIPINNIEGTKLNETSNKLPSKLVKECIVVIQNKILKKNGEKTILKPEILSDSDNEDIPLSHFNKITSKNNNSDCYFKNKETKKKTKSKSSKNSLSTNNHKEIKGNKEQMKSSQSSNSFSDEDDDFQLNKKTIFLPKHKDKITKPVKAKSTGSITQKDIDELKARIEMKKQLLFAKAQSKDTEEVRGLIKKWRKGCQDALMELLVLMKKNLPDRSDMNYANILEMLKIPASYVGYDPENDCFSTPDDNSVLASIFNDL</sequence>
<organism evidence="2 3">
    <name type="scientific">Papilio xuthus</name>
    <name type="common">Asian swallowtail butterfly</name>
    <dbReference type="NCBI Taxonomy" id="66420"/>
    <lineage>
        <taxon>Eukaryota</taxon>
        <taxon>Metazoa</taxon>
        <taxon>Ecdysozoa</taxon>
        <taxon>Arthropoda</taxon>
        <taxon>Hexapoda</taxon>
        <taxon>Insecta</taxon>
        <taxon>Pterygota</taxon>
        <taxon>Neoptera</taxon>
        <taxon>Endopterygota</taxon>
        <taxon>Lepidoptera</taxon>
        <taxon>Glossata</taxon>
        <taxon>Ditrysia</taxon>
        <taxon>Papilionoidea</taxon>
        <taxon>Papilionidae</taxon>
        <taxon>Papilioninae</taxon>
        <taxon>Papilio</taxon>
    </lineage>
</organism>
<feature type="region of interest" description="Disordered" evidence="1">
    <location>
        <begin position="23"/>
        <end position="81"/>
    </location>
</feature>
<accession>A0A194PJQ6</accession>
<dbReference type="Proteomes" id="UP000053268">
    <property type="component" value="Unassembled WGS sequence"/>
</dbReference>
<evidence type="ECO:0008006" key="4">
    <source>
        <dbReference type="Google" id="ProtNLM"/>
    </source>
</evidence>
<gene>
    <name evidence="2" type="ORF">RR46_12826</name>
</gene>
<evidence type="ECO:0000313" key="3">
    <source>
        <dbReference type="Proteomes" id="UP000053268"/>
    </source>
</evidence>
<dbReference type="AlphaFoldDB" id="A0A194PJQ6"/>
<dbReference type="EMBL" id="KQ459601">
    <property type="protein sequence ID" value="KPI93661.1"/>
    <property type="molecule type" value="Genomic_DNA"/>
</dbReference>
<dbReference type="Gene3D" id="6.10.140.1020">
    <property type="match status" value="1"/>
</dbReference>
<feature type="compositionally biased region" description="Basic and acidic residues" evidence="1">
    <location>
        <begin position="273"/>
        <end position="284"/>
    </location>
</feature>
<evidence type="ECO:0000313" key="2">
    <source>
        <dbReference type="EMBL" id="KPI93661.1"/>
    </source>
</evidence>
<feature type="region of interest" description="Disordered" evidence="1">
    <location>
        <begin position="245"/>
        <end position="298"/>
    </location>
</feature>
<name>A0A194PJQ6_PAPXU</name>